<dbReference type="OrthoDB" id="4937900at2759"/>
<proteinExistence type="predicted"/>
<keyword evidence="5" id="KW-1185">Reference proteome</keyword>
<dbReference type="OMA" id="ERICEYG"/>
<dbReference type="PANTHER" id="PTHR47657:SF13">
    <property type="entry name" value="ZN(2)-C6 FUNGAL-TYPE DOMAIN-CONTAINING PROTEIN-RELATED"/>
    <property type="match status" value="1"/>
</dbReference>
<feature type="region of interest" description="Disordered" evidence="2">
    <location>
        <begin position="1"/>
        <end position="22"/>
    </location>
</feature>
<dbReference type="InterPro" id="IPR001138">
    <property type="entry name" value="Zn2Cys6_DnaBD"/>
</dbReference>
<dbReference type="GeneID" id="19269332"/>
<evidence type="ECO:0000256" key="1">
    <source>
        <dbReference type="ARBA" id="ARBA00023242"/>
    </source>
</evidence>
<keyword evidence="1" id="KW-0539">Nucleus</keyword>
<dbReference type="STRING" id="1229662.W3X8J6"/>
<dbReference type="InParanoid" id="W3X8J6"/>
<feature type="compositionally biased region" description="Basic and acidic residues" evidence="2">
    <location>
        <begin position="1"/>
        <end position="11"/>
    </location>
</feature>
<dbReference type="InterPro" id="IPR052400">
    <property type="entry name" value="Zn2-C6_fungal_TF"/>
</dbReference>
<dbReference type="InterPro" id="IPR036864">
    <property type="entry name" value="Zn2-C6_fun-type_DNA-bd_sf"/>
</dbReference>
<dbReference type="GO" id="GO:0008270">
    <property type="term" value="F:zinc ion binding"/>
    <property type="evidence" value="ECO:0007669"/>
    <property type="project" value="InterPro"/>
</dbReference>
<gene>
    <name evidence="4" type="ORF">PFICI_04319</name>
</gene>
<evidence type="ECO:0000313" key="4">
    <source>
        <dbReference type="EMBL" id="ETS82443.1"/>
    </source>
</evidence>
<dbReference type="EMBL" id="KI912111">
    <property type="protein sequence ID" value="ETS82443.1"/>
    <property type="molecule type" value="Genomic_DNA"/>
</dbReference>
<name>W3X8J6_PESFW</name>
<dbReference type="HOGENOM" id="CLU_024934_2_0_1"/>
<dbReference type="SUPFAM" id="SSF57701">
    <property type="entry name" value="Zn2/Cys6 DNA-binding domain"/>
    <property type="match status" value="1"/>
</dbReference>
<dbReference type="KEGG" id="pfy:PFICI_04319"/>
<protein>
    <recommendedName>
        <fullName evidence="3">Zn(2)-C6 fungal-type domain-containing protein</fullName>
    </recommendedName>
</protein>
<reference evidence="5" key="1">
    <citation type="journal article" date="2015" name="BMC Genomics">
        <title>Genomic and transcriptomic analysis of the endophytic fungus Pestalotiopsis fici reveals its lifestyle and high potential for synthesis of natural products.</title>
        <authorList>
            <person name="Wang X."/>
            <person name="Zhang X."/>
            <person name="Liu L."/>
            <person name="Xiang M."/>
            <person name="Wang W."/>
            <person name="Sun X."/>
            <person name="Che Y."/>
            <person name="Guo L."/>
            <person name="Liu G."/>
            <person name="Guo L."/>
            <person name="Wang C."/>
            <person name="Yin W.B."/>
            <person name="Stadler M."/>
            <person name="Zhang X."/>
            <person name="Liu X."/>
        </authorList>
    </citation>
    <scope>NUCLEOTIDE SEQUENCE [LARGE SCALE GENOMIC DNA]</scope>
    <source>
        <strain evidence="5">W106-1 / CGMCC3.15140</strain>
    </source>
</reference>
<dbReference type="Gene3D" id="4.10.240.10">
    <property type="entry name" value="Zn(2)-C6 fungal-type DNA-binding domain"/>
    <property type="match status" value="1"/>
</dbReference>
<evidence type="ECO:0000313" key="5">
    <source>
        <dbReference type="Proteomes" id="UP000030651"/>
    </source>
</evidence>
<organism evidence="4 5">
    <name type="scientific">Pestalotiopsis fici (strain W106-1 / CGMCC3.15140)</name>
    <dbReference type="NCBI Taxonomy" id="1229662"/>
    <lineage>
        <taxon>Eukaryota</taxon>
        <taxon>Fungi</taxon>
        <taxon>Dikarya</taxon>
        <taxon>Ascomycota</taxon>
        <taxon>Pezizomycotina</taxon>
        <taxon>Sordariomycetes</taxon>
        <taxon>Xylariomycetidae</taxon>
        <taxon>Amphisphaeriales</taxon>
        <taxon>Sporocadaceae</taxon>
        <taxon>Pestalotiopsis</taxon>
    </lineage>
</organism>
<evidence type="ECO:0000259" key="3">
    <source>
        <dbReference type="PROSITE" id="PS50048"/>
    </source>
</evidence>
<dbReference type="AlphaFoldDB" id="W3X8J6"/>
<dbReference type="Pfam" id="PF00172">
    <property type="entry name" value="Zn_clus"/>
    <property type="match status" value="1"/>
</dbReference>
<dbReference type="RefSeq" id="XP_007831091.1">
    <property type="nucleotide sequence ID" value="XM_007832900.1"/>
</dbReference>
<feature type="domain" description="Zn(2)-C6 fungal-type" evidence="3">
    <location>
        <begin position="23"/>
        <end position="53"/>
    </location>
</feature>
<dbReference type="CDD" id="cd00067">
    <property type="entry name" value="GAL4"/>
    <property type="match status" value="1"/>
</dbReference>
<dbReference type="GO" id="GO:0000981">
    <property type="term" value="F:DNA-binding transcription factor activity, RNA polymerase II-specific"/>
    <property type="evidence" value="ECO:0007669"/>
    <property type="project" value="InterPro"/>
</dbReference>
<dbReference type="PANTHER" id="PTHR47657">
    <property type="entry name" value="STEROL REGULATORY ELEMENT-BINDING PROTEIN ECM22"/>
    <property type="match status" value="1"/>
</dbReference>
<accession>W3X8J6</accession>
<evidence type="ECO:0000256" key="2">
    <source>
        <dbReference type="SAM" id="MobiDB-lite"/>
    </source>
</evidence>
<dbReference type="PROSITE" id="PS50048">
    <property type="entry name" value="ZN2_CY6_FUNGAL_2"/>
    <property type="match status" value="1"/>
</dbReference>
<dbReference type="SMART" id="SM00066">
    <property type="entry name" value="GAL4"/>
    <property type="match status" value="1"/>
</dbReference>
<dbReference type="Proteomes" id="UP000030651">
    <property type="component" value="Unassembled WGS sequence"/>
</dbReference>
<dbReference type="PROSITE" id="PS00463">
    <property type="entry name" value="ZN2_CY6_FUNGAL_1"/>
    <property type="match status" value="1"/>
</dbReference>
<sequence length="414" mass="45895">MSTHRQSDRASRPRRAHHKSRGGCRECKRRHIKCDEGRPHCVNCSVSSRHCEYAGAAVATSTPAPELLPISSPPAPVSGVKYTDRSTSPIIQESHIHLPGPSQILSHGYAFTLEHMQLFHHVEHGITTWLGVTDSMIPLVEQYIKTALTTPYLMDQLLALSALHLSYSVNHETVRYRSLATELQTRGLSLFNAMRGTDSDGTARWYFSSLLAVHHLATTLAVHDEQNFDAFLDNFVSHMGLHQGTQAIGIESWTSIRSGGLRAWLDQLDEASSSVSSSPSAADEPMFARMLQTSRLNAASVNTCWEAASALLFVREKTQPGPHGWGPHAAMAWPNLVPHEFISLLGERVPEALLILAHYAELLHTYRDYWVFGNAGEYLIRGLAARLGATWTKWLKRPLAVLSETESLHTPSGF</sequence>
<feature type="compositionally biased region" description="Basic residues" evidence="2">
    <location>
        <begin position="12"/>
        <end position="22"/>
    </location>
</feature>